<dbReference type="SUPFAM" id="SSF54427">
    <property type="entry name" value="NTF2-like"/>
    <property type="match status" value="1"/>
</dbReference>
<comment type="caution">
    <text evidence="1">The sequence shown here is derived from an EMBL/GenBank/DDBJ whole genome shotgun (WGS) entry which is preliminary data.</text>
</comment>
<reference evidence="1 2" key="1">
    <citation type="submission" date="2016-03" db="EMBL/GenBank/DDBJ databases">
        <title>Genome sequence of Variovorax paradoxus KB5.</title>
        <authorList>
            <person name="Jeong H."/>
            <person name="Hong C.E."/>
            <person name="Jo S.H."/>
            <person name="Park J.M."/>
        </authorList>
    </citation>
    <scope>NUCLEOTIDE SEQUENCE [LARGE SCALE GENOMIC DNA]</scope>
    <source>
        <strain evidence="1 2">KB5</strain>
    </source>
</reference>
<dbReference type="Proteomes" id="UP000077852">
    <property type="component" value="Unassembled WGS sequence"/>
</dbReference>
<evidence type="ECO:0000313" key="1">
    <source>
        <dbReference type="EMBL" id="OAK60244.1"/>
    </source>
</evidence>
<name>A0AA91DLL0_VARPD</name>
<dbReference type="PANTHER" id="PTHR38436:SF1">
    <property type="entry name" value="ESTER CYCLASE"/>
    <property type="match status" value="1"/>
</dbReference>
<dbReference type="PANTHER" id="PTHR38436">
    <property type="entry name" value="POLYKETIDE CYCLASE SNOAL-LIKE DOMAIN"/>
    <property type="match status" value="1"/>
</dbReference>
<protein>
    <submittedName>
        <fullName evidence="1">Ester cyclase</fullName>
    </submittedName>
</protein>
<sequence>MTTTDLSSVYRSYIACLNAKDWPSLGRFVHDEVKHNGRLLGLSGYREMLEQDYAAIPDLFFRIELLVAEPPRVASRLQFDCAPKGSFLGLPVNGRTVSFAENVFYEFKDAKIVEVRSILDKGAIERQLQKGGSAAV</sequence>
<organism evidence="1 2">
    <name type="scientific">Variovorax paradoxus</name>
    <dbReference type="NCBI Taxonomy" id="34073"/>
    <lineage>
        <taxon>Bacteria</taxon>
        <taxon>Pseudomonadati</taxon>
        <taxon>Pseudomonadota</taxon>
        <taxon>Betaproteobacteria</taxon>
        <taxon>Burkholderiales</taxon>
        <taxon>Comamonadaceae</taxon>
        <taxon>Variovorax</taxon>
    </lineage>
</organism>
<dbReference type="Gene3D" id="3.10.450.50">
    <property type="match status" value="1"/>
</dbReference>
<evidence type="ECO:0000313" key="2">
    <source>
        <dbReference type="Proteomes" id="UP000077852"/>
    </source>
</evidence>
<proteinExistence type="predicted"/>
<accession>A0AA91DLL0</accession>
<dbReference type="AlphaFoldDB" id="A0AA91DLL0"/>
<dbReference type="Pfam" id="PF07366">
    <property type="entry name" value="SnoaL"/>
    <property type="match status" value="1"/>
</dbReference>
<dbReference type="GO" id="GO:0030638">
    <property type="term" value="P:polyketide metabolic process"/>
    <property type="evidence" value="ECO:0007669"/>
    <property type="project" value="InterPro"/>
</dbReference>
<dbReference type="InterPro" id="IPR009959">
    <property type="entry name" value="Cyclase_SnoaL-like"/>
</dbReference>
<dbReference type="EMBL" id="LVHG01000063">
    <property type="protein sequence ID" value="OAK60244.1"/>
    <property type="molecule type" value="Genomic_DNA"/>
</dbReference>
<gene>
    <name evidence="1" type="ORF">A3K87_24340</name>
</gene>
<dbReference type="InterPro" id="IPR032710">
    <property type="entry name" value="NTF2-like_dom_sf"/>
</dbReference>
<dbReference type="RefSeq" id="WP_081269899.1">
    <property type="nucleotide sequence ID" value="NZ_LVHG01000063.1"/>
</dbReference>